<dbReference type="EMBL" id="SRLO01000063">
    <property type="protein sequence ID" value="TNN79601.1"/>
    <property type="molecule type" value="Genomic_DNA"/>
</dbReference>
<accession>A0A4Z2IP44</accession>
<evidence type="ECO:0000313" key="3">
    <source>
        <dbReference type="Proteomes" id="UP000314294"/>
    </source>
</evidence>
<reference evidence="2 3" key="1">
    <citation type="submission" date="2019-03" db="EMBL/GenBank/DDBJ databases">
        <title>First draft genome of Liparis tanakae, snailfish: a comprehensive survey of snailfish specific genes.</title>
        <authorList>
            <person name="Kim W."/>
            <person name="Song I."/>
            <person name="Jeong J.-H."/>
            <person name="Kim D."/>
            <person name="Kim S."/>
            <person name="Ryu S."/>
            <person name="Song J.Y."/>
            <person name="Lee S.K."/>
        </authorList>
    </citation>
    <scope>NUCLEOTIDE SEQUENCE [LARGE SCALE GENOMIC DNA]</scope>
    <source>
        <tissue evidence="2">Muscle</tissue>
    </source>
</reference>
<comment type="caution">
    <text evidence="2">The sequence shown here is derived from an EMBL/GenBank/DDBJ whole genome shotgun (WGS) entry which is preliminary data.</text>
</comment>
<proteinExistence type="predicted"/>
<feature type="region of interest" description="Disordered" evidence="1">
    <location>
        <begin position="108"/>
        <end position="132"/>
    </location>
</feature>
<dbReference type="Proteomes" id="UP000314294">
    <property type="component" value="Unassembled WGS sequence"/>
</dbReference>
<dbReference type="AlphaFoldDB" id="A0A4Z2IP44"/>
<name>A0A4Z2IP44_9TELE</name>
<evidence type="ECO:0000313" key="2">
    <source>
        <dbReference type="EMBL" id="TNN79601.1"/>
    </source>
</evidence>
<evidence type="ECO:0000256" key="1">
    <source>
        <dbReference type="SAM" id="MobiDB-lite"/>
    </source>
</evidence>
<sequence>MRSGSAHGYLHESDAYNNRKTARKEIPMSAHKRIFSEAVLMHECFLRLCLTLLPVAPNPTSSTSTSTTSLHMLRLSLEDGAENDFTSLMASPNTQCYCTREEFAQHGAAEQTAPVSRVIDEAAPGGSLRTGR</sequence>
<gene>
    <name evidence="2" type="ORF">EYF80_010183</name>
</gene>
<organism evidence="2 3">
    <name type="scientific">Liparis tanakae</name>
    <name type="common">Tanaka's snailfish</name>
    <dbReference type="NCBI Taxonomy" id="230148"/>
    <lineage>
        <taxon>Eukaryota</taxon>
        <taxon>Metazoa</taxon>
        <taxon>Chordata</taxon>
        <taxon>Craniata</taxon>
        <taxon>Vertebrata</taxon>
        <taxon>Euteleostomi</taxon>
        <taxon>Actinopterygii</taxon>
        <taxon>Neopterygii</taxon>
        <taxon>Teleostei</taxon>
        <taxon>Neoteleostei</taxon>
        <taxon>Acanthomorphata</taxon>
        <taxon>Eupercaria</taxon>
        <taxon>Perciformes</taxon>
        <taxon>Cottioidei</taxon>
        <taxon>Cottales</taxon>
        <taxon>Liparidae</taxon>
        <taxon>Liparis</taxon>
    </lineage>
</organism>
<protein>
    <submittedName>
        <fullName evidence="2">Uncharacterized protein</fullName>
    </submittedName>
</protein>
<keyword evidence="3" id="KW-1185">Reference proteome</keyword>